<name>A0ABN9XRF7_9DINO</name>
<comment type="caution">
    <text evidence="2">The sequence shown here is derived from an EMBL/GenBank/DDBJ whole genome shotgun (WGS) entry which is preliminary data.</text>
</comment>
<dbReference type="EMBL" id="CAUYUJ010021088">
    <property type="protein sequence ID" value="CAK0902556.1"/>
    <property type="molecule type" value="Genomic_DNA"/>
</dbReference>
<evidence type="ECO:0000313" key="3">
    <source>
        <dbReference type="Proteomes" id="UP001189429"/>
    </source>
</evidence>
<sequence length="191" mass="20651">EAKRSKVGGDDDTVVVNSERMRWAAPVLAYLASGPAWERLFPWDYQQFGRLVQGAGGRLGIEVAPRQDRHSGISLDPAFHLRGPPAGASDPVGATAYFLNLLSGVGGVARAARLWKFETREYDLRGGPAGDLLRKCVQSQVLASLRRGLVLAVMMAPPCTSLSIAQNSPRSIRSKQHPRGLPRLPADTKAK</sequence>
<dbReference type="Proteomes" id="UP001189429">
    <property type="component" value="Unassembled WGS sequence"/>
</dbReference>
<keyword evidence="3" id="KW-1185">Reference proteome</keyword>
<proteinExistence type="predicted"/>
<feature type="region of interest" description="Disordered" evidence="1">
    <location>
        <begin position="166"/>
        <end position="191"/>
    </location>
</feature>
<evidence type="ECO:0000256" key="1">
    <source>
        <dbReference type="SAM" id="MobiDB-lite"/>
    </source>
</evidence>
<evidence type="ECO:0000313" key="2">
    <source>
        <dbReference type="EMBL" id="CAK0902556.1"/>
    </source>
</evidence>
<protein>
    <submittedName>
        <fullName evidence="2">Uncharacterized protein</fullName>
    </submittedName>
</protein>
<organism evidence="2 3">
    <name type="scientific">Prorocentrum cordatum</name>
    <dbReference type="NCBI Taxonomy" id="2364126"/>
    <lineage>
        <taxon>Eukaryota</taxon>
        <taxon>Sar</taxon>
        <taxon>Alveolata</taxon>
        <taxon>Dinophyceae</taxon>
        <taxon>Prorocentrales</taxon>
        <taxon>Prorocentraceae</taxon>
        <taxon>Prorocentrum</taxon>
    </lineage>
</organism>
<feature type="non-terminal residue" evidence="2">
    <location>
        <position position="1"/>
    </location>
</feature>
<accession>A0ABN9XRF7</accession>
<reference evidence="2" key="1">
    <citation type="submission" date="2023-10" db="EMBL/GenBank/DDBJ databases">
        <authorList>
            <person name="Chen Y."/>
            <person name="Shah S."/>
            <person name="Dougan E. K."/>
            <person name="Thang M."/>
            <person name="Chan C."/>
        </authorList>
    </citation>
    <scope>NUCLEOTIDE SEQUENCE [LARGE SCALE GENOMIC DNA]</scope>
</reference>
<gene>
    <name evidence="2" type="ORF">PCOR1329_LOCUS79143</name>
</gene>
<feature type="non-terminal residue" evidence="2">
    <location>
        <position position="191"/>
    </location>
</feature>